<accession>A0A545V2V8</accession>
<feature type="transmembrane region" description="Helical" evidence="1">
    <location>
        <begin position="26"/>
        <end position="45"/>
    </location>
</feature>
<gene>
    <name evidence="2" type="ORF">IF1G_05862</name>
</gene>
<name>A0A545V2V8_9HYPO</name>
<keyword evidence="3" id="KW-1185">Reference proteome</keyword>
<reference evidence="2 3" key="1">
    <citation type="journal article" date="2019" name="Appl. Microbiol. Biotechnol.">
        <title>Genome sequence of Isaria javanica and comparative genome analysis insights into family S53 peptidase evolution in fungal entomopathogens.</title>
        <authorList>
            <person name="Lin R."/>
            <person name="Zhang X."/>
            <person name="Xin B."/>
            <person name="Zou M."/>
            <person name="Gao Y."/>
            <person name="Qin F."/>
            <person name="Hu Q."/>
            <person name="Xie B."/>
            <person name="Cheng X."/>
        </authorList>
    </citation>
    <scope>NUCLEOTIDE SEQUENCE [LARGE SCALE GENOMIC DNA]</scope>
    <source>
        <strain evidence="2 3">IJ1G</strain>
    </source>
</reference>
<keyword evidence="1" id="KW-1133">Transmembrane helix</keyword>
<keyword evidence="1" id="KW-0812">Transmembrane</keyword>
<protein>
    <submittedName>
        <fullName evidence="2">Uncharacterized protein</fullName>
    </submittedName>
</protein>
<sequence length="79" mass="8483">MWGGGEGGPLFPSSANLPYTNSQHNILSHIVFHGQFFIILLHLAVSLCMTVHTCQQGPGSGVGAEGAECWLPDNQPDHR</sequence>
<proteinExistence type="predicted"/>
<organism evidence="2 3">
    <name type="scientific">Cordyceps javanica</name>
    <dbReference type="NCBI Taxonomy" id="43265"/>
    <lineage>
        <taxon>Eukaryota</taxon>
        <taxon>Fungi</taxon>
        <taxon>Dikarya</taxon>
        <taxon>Ascomycota</taxon>
        <taxon>Pezizomycotina</taxon>
        <taxon>Sordariomycetes</taxon>
        <taxon>Hypocreomycetidae</taxon>
        <taxon>Hypocreales</taxon>
        <taxon>Cordycipitaceae</taxon>
        <taxon>Cordyceps</taxon>
    </lineage>
</organism>
<evidence type="ECO:0000313" key="2">
    <source>
        <dbReference type="EMBL" id="TQV96033.1"/>
    </source>
</evidence>
<dbReference type="AlphaFoldDB" id="A0A545V2V8"/>
<comment type="caution">
    <text evidence="2">The sequence shown here is derived from an EMBL/GenBank/DDBJ whole genome shotgun (WGS) entry which is preliminary data.</text>
</comment>
<dbReference type="Proteomes" id="UP000315783">
    <property type="component" value="Unassembled WGS sequence"/>
</dbReference>
<evidence type="ECO:0000313" key="3">
    <source>
        <dbReference type="Proteomes" id="UP000315783"/>
    </source>
</evidence>
<keyword evidence="1" id="KW-0472">Membrane</keyword>
<evidence type="ECO:0000256" key="1">
    <source>
        <dbReference type="SAM" id="Phobius"/>
    </source>
</evidence>
<dbReference type="EMBL" id="SPUK01000007">
    <property type="protein sequence ID" value="TQV96033.1"/>
    <property type="molecule type" value="Genomic_DNA"/>
</dbReference>